<feature type="transmembrane region" description="Helical" evidence="7">
    <location>
        <begin position="12"/>
        <end position="32"/>
    </location>
</feature>
<dbReference type="AlphaFoldDB" id="A0A845A9C1"/>
<comment type="cofactor">
    <cofactor evidence="1">
        <name>Zn(2+)</name>
        <dbReference type="ChEBI" id="CHEBI:29105"/>
    </cofactor>
</comment>
<accession>A0A845A9C1</accession>
<keyword evidence="3" id="KW-0479">Metal-binding</keyword>
<protein>
    <submittedName>
        <fullName evidence="9">Peptidoglycan DD-metalloendopeptidase family protein</fullName>
    </submittedName>
</protein>
<evidence type="ECO:0000256" key="6">
    <source>
        <dbReference type="ARBA" id="ARBA00023049"/>
    </source>
</evidence>
<proteinExistence type="predicted"/>
<dbReference type="GO" id="GO:0006508">
    <property type="term" value="P:proteolysis"/>
    <property type="evidence" value="ECO:0007669"/>
    <property type="project" value="UniProtKB-KW"/>
</dbReference>
<keyword evidence="4" id="KW-0378">Hydrolase</keyword>
<evidence type="ECO:0000313" key="9">
    <source>
        <dbReference type="EMBL" id="MXP25385.1"/>
    </source>
</evidence>
<dbReference type="SUPFAM" id="SSF51261">
    <property type="entry name" value="Duplicated hybrid motif"/>
    <property type="match status" value="1"/>
</dbReference>
<dbReference type="InterPro" id="IPR016047">
    <property type="entry name" value="M23ase_b-sheet_dom"/>
</dbReference>
<dbReference type="CDD" id="cd12797">
    <property type="entry name" value="M23_peptidase"/>
    <property type="match status" value="1"/>
</dbReference>
<keyword evidence="7" id="KW-0812">Transmembrane</keyword>
<dbReference type="Proteomes" id="UP000460561">
    <property type="component" value="Unassembled WGS sequence"/>
</dbReference>
<dbReference type="Gene3D" id="2.70.70.10">
    <property type="entry name" value="Glucose Permease (Domain IIA)"/>
    <property type="match status" value="1"/>
</dbReference>
<dbReference type="GO" id="GO:0046872">
    <property type="term" value="F:metal ion binding"/>
    <property type="evidence" value="ECO:0007669"/>
    <property type="project" value="UniProtKB-KW"/>
</dbReference>
<evidence type="ECO:0000256" key="4">
    <source>
        <dbReference type="ARBA" id="ARBA00022801"/>
    </source>
</evidence>
<gene>
    <name evidence="9" type="ORF">GRI39_04905</name>
</gene>
<keyword evidence="10" id="KW-1185">Reference proteome</keyword>
<dbReference type="PANTHER" id="PTHR21666:SF288">
    <property type="entry name" value="CELL DIVISION PROTEIN YTFB"/>
    <property type="match status" value="1"/>
</dbReference>
<evidence type="ECO:0000256" key="5">
    <source>
        <dbReference type="ARBA" id="ARBA00022833"/>
    </source>
</evidence>
<feature type="domain" description="M23ase beta-sheet core" evidence="8">
    <location>
        <begin position="117"/>
        <end position="209"/>
    </location>
</feature>
<dbReference type="OrthoDB" id="9800107at2"/>
<organism evidence="9 10">
    <name type="scientific">Altericroceibacterium indicum</name>
    <dbReference type="NCBI Taxonomy" id="374177"/>
    <lineage>
        <taxon>Bacteria</taxon>
        <taxon>Pseudomonadati</taxon>
        <taxon>Pseudomonadota</taxon>
        <taxon>Alphaproteobacteria</taxon>
        <taxon>Sphingomonadales</taxon>
        <taxon>Erythrobacteraceae</taxon>
        <taxon>Altericroceibacterium</taxon>
    </lineage>
</organism>
<keyword evidence="2" id="KW-0645">Protease</keyword>
<evidence type="ECO:0000256" key="7">
    <source>
        <dbReference type="SAM" id="Phobius"/>
    </source>
</evidence>
<reference evidence="9 10" key="1">
    <citation type="submission" date="2019-12" db="EMBL/GenBank/DDBJ databases">
        <title>Genomic-based taxomic classification of the family Erythrobacteraceae.</title>
        <authorList>
            <person name="Xu L."/>
        </authorList>
    </citation>
    <scope>NUCLEOTIDE SEQUENCE [LARGE SCALE GENOMIC DNA]</scope>
    <source>
        <strain evidence="9 10">DSM 18604</strain>
    </source>
</reference>
<dbReference type="GO" id="GO:0004222">
    <property type="term" value="F:metalloendopeptidase activity"/>
    <property type="evidence" value="ECO:0007669"/>
    <property type="project" value="TreeGrafter"/>
</dbReference>
<dbReference type="Pfam" id="PF01551">
    <property type="entry name" value="Peptidase_M23"/>
    <property type="match status" value="1"/>
</dbReference>
<evidence type="ECO:0000256" key="2">
    <source>
        <dbReference type="ARBA" id="ARBA00022670"/>
    </source>
</evidence>
<keyword evidence="6" id="KW-0482">Metalloprotease</keyword>
<dbReference type="InterPro" id="IPR050570">
    <property type="entry name" value="Cell_wall_metabolism_enzyme"/>
</dbReference>
<evidence type="ECO:0000259" key="8">
    <source>
        <dbReference type="Pfam" id="PF01551"/>
    </source>
</evidence>
<keyword evidence="7" id="KW-0472">Membrane</keyword>
<sequence length="234" mass="25225">MASRFLDRLSTIAITATLTSAAWVVFGGFIMVSPEDEQAMAPVQRDAAVEPRVESLSGSATKVTLPDDGASAAVPHDEAISQPGSGEMRNLMIPVLNVRPADLVNNFEDENTPNQKLHEAIDIMAPAGTSVVAAAPGRVERLFTSDAGGNTIYVRSEDQRTIFYYAHLAEFAKGLQEGQRIRRGQRLGSVGSSGNADPDAPHLHFAILRTSPDAMWWEPATALNPYPLLTKQQT</sequence>
<evidence type="ECO:0000256" key="3">
    <source>
        <dbReference type="ARBA" id="ARBA00022723"/>
    </source>
</evidence>
<dbReference type="EMBL" id="WTYQ01000001">
    <property type="protein sequence ID" value="MXP25385.1"/>
    <property type="molecule type" value="Genomic_DNA"/>
</dbReference>
<evidence type="ECO:0000256" key="1">
    <source>
        <dbReference type="ARBA" id="ARBA00001947"/>
    </source>
</evidence>
<dbReference type="PANTHER" id="PTHR21666">
    <property type="entry name" value="PEPTIDASE-RELATED"/>
    <property type="match status" value="1"/>
</dbReference>
<name>A0A845A9C1_9SPHN</name>
<dbReference type="InterPro" id="IPR011055">
    <property type="entry name" value="Dup_hybrid_motif"/>
</dbReference>
<comment type="caution">
    <text evidence="9">The sequence shown here is derived from an EMBL/GenBank/DDBJ whole genome shotgun (WGS) entry which is preliminary data.</text>
</comment>
<evidence type="ECO:0000313" key="10">
    <source>
        <dbReference type="Proteomes" id="UP000460561"/>
    </source>
</evidence>
<dbReference type="RefSeq" id="WP_160738512.1">
    <property type="nucleotide sequence ID" value="NZ_WTYQ01000001.1"/>
</dbReference>
<keyword evidence="7" id="KW-1133">Transmembrane helix</keyword>
<keyword evidence="5" id="KW-0862">Zinc</keyword>